<comment type="caution">
    <text evidence="3">The sequence shown here is derived from an EMBL/GenBank/DDBJ whole genome shotgun (WGS) entry which is preliminary data.</text>
</comment>
<reference evidence="3 4" key="1">
    <citation type="submission" date="2019-08" db="EMBL/GenBank/DDBJ databases">
        <title>100 year-old enigma solved: identification of Planctomyces bekefii, the type genus and species of the phylum Planctomycetes.</title>
        <authorList>
            <person name="Svetlana D.N."/>
            <person name="Overmann J."/>
        </authorList>
    </citation>
    <scope>NUCLEOTIDE SEQUENCE [LARGE SCALE GENOMIC DNA]</scope>
    <source>
        <strain evidence="3">Phe10_nw2017</strain>
    </source>
</reference>
<feature type="coiled-coil region" evidence="1">
    <location>
        <begin position="198"/>
        <end position="268"/>
    </location>
</feature>
<reference evidence="3 4" key="2">
    <citation type="submission" date="2019-08" db="EMBL/GenBank/DDBJ databases">
        <authorList>
            <person name="Henke P."/>
        </authorList>
    </citation>
    <scope>NUCLEOTIDE SEQUENCE [LARGE SCALE GENOMIC DNA]</scope>
    <source>
        <strain evidence="3">Phe10_nw2017</strain>
    </source>
</reference>
<keyword evidence="2" id="KW-1133">Transmembrane helix</keyword>
<sequence length="407" mass="47042">MYFIAKPVGVITMGVFGIWWLIMKFTEDARRKDALISLQKQHEAEWELTNARYDKQVQPLVSANRKSLDLWTAANAAKAAKHAQNCKVIQEENRSRLAAWEADIAKITNDHQRVVREVEQENRRTLSAWETETSIRQDAYDQQRKKIDQENGRLIWAWEKLNAQRLAEHQRKCREVDAANQKILTAWEHANAPWIEEQKRWRRSAQSKEEEITRLETALMTRRASSTSRFQQQLATAEKIRNSCEDALRDYESDLRQAELNARQLQLDLHLDNSLICNARIKGISADRILALESFGVETARDVEMLKNKKIPGIGPVLSRRLFDWRDKVASSFRPKQGLPESETLRIASRYAPTLLPVVQDFETAMSDLERIGIEYRSYESNQVRAIADALERLSVANAFVQAMNVV</sequence>
<evidence type="ECO:0000313" key="3">
    <source>
        <dbReference type="EMBL" id="TWW10821.1"/>
    </source>
</evidence>
<gene>
    <name evidence="3" type="ORF">E3A20_06020</name>
</gene>
<keyword evidence="2" id="KW-0812">Transmembrane</keyword>
<dbReference type="AlphaFoldDB" id="A0A5C6MD60"/>
<proteinExistence type="predicted"/>
<feature type="transmembrane region" description="Helical" evidence="2">
    <location>
        <begin position="6"/>
        <end position="22"/>
    </location>
</feature>
<protein>
    <submittedName>
        <fullName evidence="3">Uncharacterized protein</fullName>
    </submittedName>
</protein>
<accession>A0A5C6MD60</accession>
<dbReference type="Proteomes" id="UP000321083">
    <property type="component" value="Unassembled WGS sequence"/>
</dbReference>
<evidence type="ECO:0000313" key="4">
    <source>
        <dbReference type="Proteomes" id="UP000321083"/>
    </source>
</evidence>
<evidence type="ECO:0000256" key="2">
    <source>
        <dbReference type="SAM" id="Phobius"/>
    </source>
</evidence>
<keyword evidence="1" id="KW-0175">Coiled coil</keyword>
<evidence type="ECO:0000256" key="1">
    <source>
        <dbReference type="SAM" id="Coils"/>
    </source>
</evidence>
<name>A0A5C6MD60_9PLAN</name>
<keyword evidence="2" id="KW-0472">Membrane</keyword>
<organism evidence="3 4">
    <name type="scientific">Planctomyces bekefii</name>
    <dbReference type="NCBI Taxonomy" id="1653850"/>
    <lineage>
        <taxon>Bacteria</taxon>
        <taxon>Pseudomonadati</taxon>
        <taxon>Planctomycetota</taxon>
        <taxon>Planctomycetia</taxon>
        <taxon>Planctomycetales</taxon>
        <taxon>Planctomycetaceae</taxon>
        <taxon>Planctomyces</taxon>
    </lineage>
</organism>
<dbReference type="EMBL" id="SRHE01000077">
    <property type="protein sequence ID" value="TWW10821.1"/>
    <property type="molecule type" value="Genomic_DNA"/>
</dbReference>
<keyword evidence="4" id="KW-1185">Reference proteome</keyword>